<dbReference type="AlphaFoldDB" id="A0A3Q9HNN4"/>
<dbReference type="KEGG" id="aft:BBF96_01385"/>
<name>A0A3Q9HNN4_9FIRM</name>
<dbReference type="NCBIfam" id="TIGR03184">
    <property type="entry name" value="DNA_S_dndE"/>
    <property type="match status" value="1"/>
</dbReference>
<organism evidence="1 2">
    <name type="scientific">Anoxybacter fermentans</name>
    <dbReference type="NCBI Taxonomy" id="1323375"/>
    <lineage>
        <taxon>Bacteria</taxon>
        <taxon>Bacillati</taxon>
        <taxon>Bacillota</taxon>
        <taxon>Clostridia</taxon>
        <taxon>Halanaerobiales</taxon>
        <taxon>Anoxybacter</taxon>
    </lineage>
</organism>
<protein>
    <submittedName>
        <fullName evidence="1">DNA sulfur modification protein DndE</fullName>
    </submittedName>
</protein>
<evidence type="ECO:0000313" key="2">
    <source>
        <dbReference type="Proteomes" id="UP000267250"/>
    </source>
</evidence>
<gene>
    <name evidence="1" type="ORF">BBF96_01385</name>
</gene>
<dbReference type="EMBL" id="CP016379">
    <property type="protein sequence ID" value="AZR72163.1"/>
    <property type="molecule type" value="Genomic_DNA"/>
</dbReference>
<dbReference type="InterPro" id="IPR038472">
    <property type="entry name" value="DndE_sf"/>
</dbReference>
<dbReference type="REBASE" id="292465">
    <property type="entry name" value="M.Afe22613DndEP"/>
</dbReference>
<dbReference type="RefSeq" id="WP_127015493.1">
    <property type="nucleotide sequence ID" value="NZ_CP016379.1"/>
</dbReference>
<evidence type="ECO:0000313" key="1">
    <source>
        <dbReference type="EMBL" id="AZR72163.1"/>
    </source>
</evidence>
<dbReference type="Pfam" id="PF08870">
    <property type="entry name" value="DndE"/>
    <property type="match status" value="1"/>
</dbReference>
<sequence>MIFKLKTSKETMEILKDLQAKTNLTPNVLSRLAISCSLLDNTPVDEFESDNNGLEFNRHTLTGDYDLVFKVLISQHCNRHLTDEEYFPTYIKKHLDRGAKILKAEYQYTGNYEKFLIHLTKLNDEVIL</sequence>
<dbReference type="Proteomes" id="UP000267250">
    <property type="component" value="Chromosome"/>
</dbReference>
<accession>A0A3Q9HNN4</accession>
<reference evidence="1 2" key="1">
    <citation type="submission" date="2016-07" db="EMBL/GenBank/DDBJ databases">
        <title>Genome and transcriptome analysis of iron-reducing fermentative bacteria Anoxybacter fermentans.</title>
        <authorList>
            <person name="Zeng X."/>
            <person name="Shao Z."/>
        </authorList>
    </citation>
    <scope>NUCLEOTIDE SEQUENCE [LARGE SCALE GENOMIC DNA]</scope>
    <source>
        <strain evidence="1 2">DY22613</strain>
    </source>
</reference>
<proteinExistence type="predicted"/>
<dbReference type="InterPro" id="IPR014969">
    <property type="entry name" value="DNA_S_DndE"/>
</dbReference>
<dbReference type="OrthoDB" id="512647at2"/>
<keyword evidence="2" id="KW-1185">Reference proteome</keyword>
<dbReference type="Gene3D" id="1.10.1220.160">
    <property type="entry name" value="DNA sulphur modification protein DndE"/>
    <property type="match status" value="1"/>
</dbReference>